<keyword evidence="4" id="KW-0812">Transmembrane</keyword>
<accession>A0ABY0N4Y5</accession>
<feature type="transmembrane region" description="Helical" evidence="4">
    <location>
        <begin position="1416"/>
        <end position="1435"/>
    </location>
</feature>
<evidence type="ECO:0000313" key="5">
    <source>
        <dbReference type="EMBL" id="SDE97228.1"/>
    </source>
</evidence>
<protein>
    <submittedName>
        <fullName evidence="5">Adenosine/AMP deaminase</fullName>
    </submittedName>
</protein>
<evidence type="ECO:0000256" key="3">
    <source>
        <dbReference type="SAM" id="MobiDB-lite"/>
    </source>
</evidence>
<evidence type="ECO:0000256" key="2">
    <source>
        <dbReference type="ARBA" id="ARBA00022737"/>
    </source>
</evidence>
<feature type="compositionally biased region" description="Basic and acidic residues" evidence="3">
    <location>
        <begin position="153"/>
        <end position="162"/>
    </location>
</feature>
<feature type="region of interest" description="Disordered" evidence="3">
    <location>
        <begin position="1"/>
        <end position="36"/>
    </location>
</feature>
<dbReference type="PANTHER" id="PTHR10502:SF102">
    <property type="entry name" value="ANNEXIN B11"/>
    <property type="match status" value="1"/>
</dbReference>
<feature type="region of interest" description="Disordered" evidence="3">
    <location>
        <begin position="398"/>
        <end position="426"/>
    </location>
</feature>
<dbReference type="SUPFAM" id="SSF47874">
    <property type="entry name" value="Annexin"/>
    <property type="match status" value="1"/>
</dbReference>
<feature type="compositionally biased region" description="Low complexity" evidence="3">
    <location>
        <begin position="332"/>
        <end position="343"/>
    </location>
</feature>
<dbReference type="Gene3D" id="1.10.220.10">
    <property type="entry name" value="Annexin"/>
    <property type="match status" value="2"/>
</dbReference>
<sequence length="2701" mass="294705">MKAQAVSRPDVRARTSEPTARRDEQSRQRAESPRLPRYLMFRLSAQAILPLSQGNESPLLQALRSEPLDLAPMNGEASGTSFVESDTPEFLSETGLDEPVMEDASAGAHSEALDAPPEEAPVPDEVQPTADSTRAEDGAAVESSPHQEAGSEVSRDDARDEGPSAATARASQEREPSAPEEEAQGAPEQEPPAVEVARVEEGPEGVDAGGGMAADAALEVPELTPALSDSPLDVVADASTGSAPTMAAVRAQIQRRTAAIQVAPVTAGTSGAREVRSVTVSRAELLRLRATDVPRSAETAMPPVPEGLPETLPTPEDPVPEARRGVEVKSGLPLPTQTPPALTVSPFGNNPRSGDRPVSADLIRQLHRVLDEGPPVSDPNDEARFRLLMMRERLMERSAPEPGHGTPVALQEPRPPEVPPLTPARRTQTAQVIARLLARKGEEAREWVSSARRSAYPNGALERVTETARLGEDTFAPEFERTLEQQLNAIAAEAGIAEEDLQTAVDERRRVLDERTRLEEESLQMSLPEATAELGGASQAVSDGVAGGRIWMEARARAAEGGASSPTASVTAQRDALLDDINRRVARADALYRRSATVREQELVQAEQDQRAAYEAAAQRDEFQLDEDRGERSQVEVQADVARSTAWLTERQAFLRREFERLKAEARDAGRGYRVELASAGNDGRESIREWAAAQLGEERDFWESFLEMLEDWADQTRANAEAWEALQNQETVQAVAGDLAMLDRVQRAASAGISEQALLAANALSAEEQALVHAYFNPDPAEGASDPIGAVAAGMRARIFNQRKDSLESGIRDLFTDSDLPWTVFADVARAAGNTQFDASHRADEIYRAYHGGITGIGTDEARAFRAMTGLGPLEALALRKCYRQTYGLDLEKDSKSELSGAEYQRARALLAGDRNRADAAALYTAMKEAGLGTGAGTDEATIMQILRNKTPEEVEQISRLYREMYHQDLHAALREELDDWATFTTHDADRADALLRSDTATADAIAINQQVHGFSWANAFNLTYGTSFEAGARDEVAAIYEQVRRDVTEVPGSADWSKDKFEAEVTRRVQAISNAYGGLSSYGHIGGSLEEDLATRFSGPNRDLVLSLASNDQTGADAARLAIERQSTFYASDTEMNRVLESQYDRALEAVRRDMAPERRRALMALLDLEEAEFRQQTGQRWTPAERWRRQQLVERQIEAELEVEARALADGNMTALSQRYAGTYSESLATALDESTSGVDGERARTLLRQGGYLTRYQRFDFSVRGAGTDEQGARRAIEGASRAELEEMRAQWARENPGETLDSRAASELSGSDDMDMRIALMGAPETIEDRVRIERARMALEEPSQGIAGPEQALMQIRLAQLEALSDRMYDADVSPEERARLLGDFDFHADAVRTAVEDHRAAVAEMTDSIANVVGITVALIVGGVGAIFTGGASAAIALAIIASMASTAASMGTRWLLLGNQYGHEEILMDLGLGLVDALVGGLTAGFGNRLLGISQIGRAVAAPVVTRAGMRGAAQRLSMSLRQLFVGSTGRLTQATRSIAMLERMLQGGRLSQLAAHGIAQTMENAVQSLPSAVIANVANDQAWEHGNPLVNIVRGTSEQMGHGLALGLAMSAGHASVSHVGGAAWRFARGPRLGSAPDVLSHEHLLTSPESHEAALREFQRRNPGSSEQDFLALVNEQRRLHLEEFLAEDRGRTEADFNQMLEGERAARLAEYQQMHPGRTSADFDADVGRRSGEAHSEVSRTAKALEAVRTQMEEGLPEDARALAREVPVTSVSASEMARLQGSLTAEAAVVIRDGQVHLVVREGANPAAVREQAARLVELVEPGTAGRAKDPSLSLPRDLRDRVPVHVNPKLTGGSVQVHYVSHKDVIVGVWLEVGPQARAVDIHMHVRTARSMRQLQGLSGSVQRLLAQVRQWFGANPGARPGTIAWEARLELEKLPRIIQERAQALRLATDPDVRTRIAFEIETLRLQVETHAANVRAMSLEPGVGFVAATVPNEATVAARLAEMPPELRQILRERGPLVEAYVAMNPEFFRTLVMPRGETALAANEVSVERTQRLADILLRLLGGRDARDLASPGLLPLAETHLHLGGMLEAEHIVRYMEALIGDTANPESARGELNRWIKAVNDLLSGREGRRRISKEDRARFTQSQEDARAALKEYDEAYRSSLVEPKPEDAAILHVLREKLIEHIEDVVSMPMTDATMKPLLTPFFAEFVRQKRFLLGRKSGLELLTMAASDLHEHGVSMLELRQGLSDHVEAWFEAMRQSGADFVQGLIVTQVKNYAADPNFIPEIMRRIRDGELAYVLGFDLSGLESGGIGKDTVGLRDAYLNPFLEVHQYNRQQLVGLLEGNEGLRDGVQQFLESSSDLRFHFLVQRLGLPANTPPLVVADRLAQAIQDGTLGARELGVWNRVMRDAITHVGVEHQTNYLAPRDGFRGLLGITVHAGEQVRGQVSLSSLLEDVRLVLDYGSDRVGHGVILGTSFVDPGHPVRVNSRLMTSLGFKERKGVWVRGKERYTVEALLAMEQKRRQLLGQAVNLGVVIEINPTSNVLLSGLDPWSAHPVARMLQDEPALRVSVNTDNAGMHLTNPRLELAYLLATESLTYPQAVRVVLEGFASRMGGRPIADAGNLRKQMEDAIVLATRTSGERMLVLEELARRYGLQAPAPATGIEVDDGAFRQALSPYLRLILQ</sequence>
<comment type="similarity">
    <text evidence="1">Belongs to the annexin family.</text>
</comment>
<organism evidence="5 6">
    <name type="scientific">Myxococcus virescens</name>
    <dbReference type="NCBI Taxonomy" id="83456"/>
    <lineage>
        <taxon>Bacteria</taxon>
        <taxon>Pseudomonadati</taxon>
        <taxon>Myxococcota</taxon>
        <taxon>Myxococcia</taxon>
        <taxon>Myxococcales</taxon>
        <taxon>Cystobacterineae</taxon>
        <taxon>Myxococcaceae</taxon>
        <taxon>Myxococcus</taxon>
    </lineage>
</organism>
<comment type="caution">
    <text evidence="5">The sequence shown here is derived from an EMBL/GenBank/DDBJ whole genome shotgun (WGS) entry which is preliminary data.</text>
</comment>
<feature type="compositionally biased region" description="Low complexity" evidence="3">
    <location>
        <begin position="184"/>
        <end position="196"/>
    </location>
</feature>
<keyword evidence="2" id="KW-0677">Repeat</keyword>
<reference evidence="5 6" key="1">
    <citation type="submission" date="2016-10" db="EMBL/GenBank/DDBJ databases">
        <authorList>
            <person name="Varghese N."/>
            <person name="Submissions S."/>
        </authorList>
    </citation>
    <scope>NUCLEOTIDE SEQUENCE [LARGE SCALE GENOMIC DNA]</scope>
    <source>
        <strain evidence="5 6">DSM 2260</strain>
    </source>
</reference>
<keyword evidence="4" id="KW-0472">Membrane</keyword>
<dbReference type="SMART" id="SM00335">
    <property type="entry name" value="ANX"/>
    <property type="match status" value="2"/>
</dbReference>
<dbReference type="InterPro" id="IPR018502">
    <property type="entry name" value="Annexin_repeat"/>
</dbReference>
<dbReference type="PROSITE" id="PS51897">
    <property type="entry name" value="ANNEXIN_2"/>
    <property type="match status" value="1"/>
</dbReference>
<name>A0ABY0N4Y5_9BACT</name>
<evidence type="ECO:0000313" key="6">
    <source>
        <dbReference type="Proteomes" id="UP000198717"/>
    </source>
</evidence>
<gene>
    <name evidence="5" type="ORF">SAMN04488504_11616</name>
</gene>
<proteinExistence type="inferred from homology"/>
<evidence type="ECO:0000256" key="4">
    <source>
        <dbReference type="SAM" id="Phobius"/>
    </source>
</evidence>
<keyword evidence="6" id="KW-1185">Reference proteome</keyword>
<feature type="region of interest" description="Disordered" evidence="3">
    <location>
        <begin position="295"/>
        <end position="356"/>
    </location>
</feature>
<dbReference type="InterPro" id="IPR037104">
    <property type="entry name" value="Annexin_sf"/>
</dbReference>
<keyword evidence="4" id="KW-1133">Transmembrane helix</keyword>
<dbReference type="InterPro" id="IPR032466">
    <property type="entry name" value="Metal_Hydrolase"/>
</dbReference>
<feature type="transmembrane region" description="Helical" evidence="4">
    <location>
        <begin position="1442"/>
        <end position="1464"/>
    </location>
</feature>
<dbReference type="PANTHER" id="PTHR10502">
    <property type="entry name" value="ANNEXIN"/>
    <property type="match status" value="1"/>
</dbReference>
<dbReference type="Pfam" id="PF00191">
    <property type="entry name" value="Annexin"/>
    <property type="match status" value="1"/>
</dbReference>
<feature type="region of interest" description="Disordered" evidence="3">
    <location>
        <begin position="70"/>
        <end position="211"/>
    </location>
</feature>
<feature type="compositionally biased region" description="Basic and acidic residues" evidence="3">
    <location>
        <begin position="9"/>
        <end position="34"/>
    </location>
</feature>
<dbReference type="Proteomes" id="UP000198717">
    <property type="component" value="Unassembled WGS sequence"/>
</dbReference>
<dbReference type="Gene3D" id="3.20.20.140">
    <property type="entry name" value="Metal-dependent hydrolases"/>
    <property type="match status" value="1"/>
</dbReference>
<dbReference type="SUPFAM" id="SSF51556">
    <property type="entry name" value="Metallo-dependent hydrolases"/>
    <property type="match status" value="1"/>
</dbReference>
<dbReference type="EMBL" id="FNAJ01000016">
    <property type="protein sequence ID" value="SDE97228.1"/>
    <property type="molecule type" value="Genomic_DNA"/>
</dbReference>
<evidence type="ECO:0000256" key="1">
    <source>
        <dbReference type="ARBA" id="ARBA00007831"/>
    </source>
</evidence>